<dbReference type="EMBL" id="LJIJ01001537">
    <property type="protein sequence ID" value="ODM91477.1"/>
    <property type="molecule type" value="Genomic_DNA"/>
</dbReference>
<evidence type="ECO:0000256" key="1">
    <source>
        <dbReference type="SAM" id="MobiDB-lite"/>
    </source>
</evidence>
<dbReference type="OrthoDB" id="5800423at2759"/>
<dbReference type="PANTHER" id="PTHR16442:SF1">
    <property type="entry name" value="RING FINGER PROTEIN 17"/>
    <property type="match status" value="1"/>
</dbReference>
<dbReference type="InterPro" id="IPR002999">
    <property type="entry name" value="Tudor"/>
</dbReference>
<keyword evidence="4" id="KW-1185">Reference proteome</keyword>
<gene>
    <name evidence="3" type="ORF">Ocin01_15205</name>
</gene>
<name>A0A1D2MEN1_ORCCI</name>
<dbReference type="GO" id="GO:0005737">
    <property type="term" value="C:cytoplasm"/>
    <property type="evidence" value="ECO:0007669"/>
    <property type="project" value="UniProtKB-ARBA"/>
</dbReference>
<dbReference type="AlphaFoldDB" id="A0A1D2MEN1"/>
<dbReference type="InterPro" id="IPR035437">
    <property type="entry name" value="SNase_OB-fold_sf"/>
</dbReference>
<dbReference type="Proteomes" id="UP000094527">
    <property type="component" value="Unassembled WGS sequence"/>
</dbReference>
<feature type="compositionally biased region" description="Polar residues" evidence="1">
    <location>
        <begin position="39"/>
        <end position="51"/>
    </location>
</feature>
<feature type="region of interest" description="Disordered" evidence="1">
    <location>
        <begin position="1"/>
        <end position="51"/>
    </location>
</feature>
<dbReference type="SUPFAM" id="SSF63748">
    <property type="entry name" value="Tudor/PWWP/MBT"/>
    <property type="match status" value="1"/>
</dbReference>
<dbReference type="SMART" id="SM00333">
    <property type="entry name" value="TUDOR"/>
    <property type="match status" value="2"/>
</dbReference>
<proteinExistence type="predicted"/>
<dbReference type="PANTHER" id="PTHR16442">
    <property type="entry name" value="RING FINGER PROTEIN 17"/>
    <property type="match status" value="1"/>
</dbReference>
<dbReference type="Gene3D" id="2.30.30.140">
    <property type="match status" value="2"/>
</dbReference>
<accession>A0A1D2MEN1</accession>
<evidence type="ECO:0000259" key="2">
    <source>
        <dbReference type="PROSITE" id="PS50304"/>
    </source>
</evidence>
<dbReference type="PROSITE" id="PS50304">
    <property type="entry name" value="TUDOR"/>
    <property type="match status" value="1"/>
</dbReference>
<comment type="caution">
    <text evidence="3">The sequence shown here is derived from an EMBL/GenBank/DDBJ whole genome shotgun (WGS) entry which is preliminary data.</text>
</comment>
<dbReference type="Pfam" id="PF00567">
    <property type="entry name" value="TUDOR"/>
    <property type="match status" value="1"/>
</dbReference>
<evidence type="ECO:0000313" key="4">
    <source>
        <dbReference type="Proteomes" id="UP000094527"/>
    </source>
</evidence>
<feature type="domain" description="Tudor" evidence="2">
    <location>
        <begin position="169"/>
        <end position="242"/>
    </location>
</feature>
<dbReference type="Gene3D" id="2.40.50.90">
    <property type="match status" value="2"/>
</dbReference>
<reference evidence="3 4" key="1">
    <citation type="journal article" date="2016" name="Genome Biol. Evol.">
        <title>Gene Family Evolution Reflects Adaptation to Soil Environmental Stressors in the Genome of the Collembolan Orchesella cincta.</title>
        <authorList>
            <person name="Faddeeva-Vakhrusheva A."/>
            <person name="Derks M.F."/>
            <person name="Anvar S.Y."/>
            <person name="Agamennone V."/>
            <person name="Suring W."/>
            <person name="Smit S."/>
            <person name="van Straalen N.M."/>
            <person name="Roelofs D."/>
        </authorList>
    </citation>
    <scope>NUCLEOTIDE SEQUENCE [LARGE SCALE GENOMIC DNA]</scope>
    <source>
        <tissue evidence="3">Mixed pool</tissue>
    </source>
</reference>
<protein>
    <submittedName>
        <fullName evidence="3">Tudor domain-containing protein 1</fullName>
    </submittedName>
</protein>
<evidence type="ECO:0000313" key="3">
    <source>
        <dbReference type="EMBL" id="ODM91477.1"/>
    </source>
</evidence>
<organism evidence="3 4">
    <name type="scientific">Orchesella cincta</name>
    <name type="common">Springtail</name>
    <name type="synonym">Podura cincta</name>
    <dbReference type="NCBI Taxonomy" id="48709"/>
    <lineage>
        <taxon>Eukaryota</taxon>
        <taxon>Metazoa</taxon>
        <taxon>Ecdysozoa</taxon>
        <taxon>Arthropoda</taxon>
        <taxon>Hexapoda</taxon>
        <taxon>Collembola</taxon>
        <taxon>Entomobryomorpha</taxon>
        <taxon>Entomobryoidea</taxon>
        <taxon>Orchesellidae</taxon>
        <taxon>Orchesellinae</taxon>
        <taxon>Orchesella</taxon>
    </lineage>
</organism>
<sequence length="1033" mass="117350">MSYRSFRGGVGRASGSRPRLPTENEEYHPPSVGGRSRCEATSSNSDSFETASSMSSEQSFYSCSSNAYLSLEEDGLPEPVSPNIASGSTKVYGCFSSPDDEAGINQTRDHFGDLLATMSTRMNRGMGIDGIMRRLPPGIPIWVTVVGVLEPTCILVQIAKQAEMVESLKVQLKDTCLQNMYREDIFEGAYVVVEHQNEFYRGQVEKVDNFSRNCWVRLVDIGTSIVKPLGEIYELPKSLLAVQRLMLSTTIGDIQPTDSRKLFSYLHSHLVGKRVRLEITHLDCHYFVSSLTVVGETGPLSTVLIAKGLALAAKTVDCRAEPLIRREFPKFKTPYLNIGEVFDDICITHVVSPNDFYVQKRQSDDEERREKTKISHILRDTSNATLGLYQGMYLGGTRMCIARSHPITNQDGVAFCHDIDFTVEPAQVTVFLIDYGITCKLSLGELNEYARILGDLPAKAYRVSIDAKPVTKEWSVETTDCLREIMKLSQNGTPVRITCVRQNVGTGKSYVKIQLNCCDMDWISALRGIGEIRTPVNENSVNAHALGRILMPLPTNEFLKYQRVNPSRIVDRRGVAYNISPFSFVNIPPAVLPSVRELLKIKRFKGVYLYLVMTKRCYDLYQELKKHCMKRVASGEAEMEGHVFTVGEVVLAPWNPTTYQRCVITTLESRNGVMYAHVLAFDIEQTQSFQVAKLKRPDDYVMKMEKLCHVVWLEGVNENTSVFSQDFSNSIEQYVEMATLAKIEALPNQKLVVRLTYTDSQGATVSLGKEAERAATWNWEKYFNAGFLYQQSLLKKLYETTPFTLDLQKFLNEDGHKIVKGLCKVQIRRLELTQDPNLLYIMVIPQTEWVIDDFRALRWQMDRFYDKVRYGQPLKGSPTYPNVVALREIRDIVVERKLGSPCKWHRSVFRPEAKSFECVDCFEIHEVGEYNGELFSLAQTRGLDIREICAEMLRVPTFGKRLAVNLLHTDRYVKTLINDLLKPGIDIEVRIKRPVAQHPNDNRMPTVDIPEITNRLAKVLDAMRRKEKDEQKS</sequence>